<feature type="region of interest" description="Disordered" evidence="1">
    <location>
        <begin position="35"/>
        <end position="62"/>
    </location>
</feature>
<keyword evidence="2" id="KW-1133">Transmembrane helix</keyword>
<organism evidence="3 4">
    <name type="scientific">Thalassiosira oceanica</name>
    <name type="common">Marine diatom</name>
    <dbReference type="NCBI Taxonomy" id="159749"/>
    <lineage>
        <taxon>Eukaryota</taxon>
        <taxon>Sar</taxon>
        <taxon>Stramenopiles</taxon>
        <taxon>Ochrophyta</taxon>
        <taxon>Bacillariophyta</taxon>
        <taxon>Coscinodiscophyceae</taxon>
        <taxon>Thalassiosirophycidae</taxon>
        <taxon>Thalassiosirales</taxon>
        <taxon>Thalassiosiraceae</taxon>
        <taxon>Thalassiosira</taxon>
    </lineage>
</organism>
<evidence type="ECO:0000313" key="4">
    <source>
        <dbReference type="Proteomes" id="UP000266841"/>
    </source>
</evidence>
<dbReference type="Proteomes" id="UP000266841">
    <property type="component" value="Unassembled WGS sequence"/>
</dbReference>
<name>K0R6E7_THAOC</name>
<comment type="caution">
    <text evidence="3">The sequence shown here is derived from an EMBL/GenBank/DDBJ whole genome shotgun (WGS) entry which is preliminary data.</text>
</comment>
<dbReference type="AlphaFoldDB" id="K0R6E7"/>
<keyword evidence="2" id="KW-0812">Transmembrane</keyword>
<reference evidence="3 4" key="1">
    <citation type="journal article" date="2012" name="Genome Biol.">
        <title>Genome and low-iron response of an oceanic diatom adapted to chronic iron limitation.</title>
        <authorList>
            <person name="Lommer M."/>
            <person name="Specht M."/>
            <person name="Roy A.S."/>
            <person name="Kraemer L."/>
            <person name="Andreson R."/>
            <person name="Gutowska M.A."/>
            <person name="Wolf J."/>
            <person name="Bergner S.V."/>
            <person name="Schilhabel M.B."/>
            <person name="Klostermeier U.C."/>
            <person name="Beiko R.G."/>
            <person name="Rosenstiel P."/>
            <person name="Hippler M."/>
            <person name="Laroche J."/>
        </authorList>
    </citation>
    <scope>NUCLEOTIDE SEQUENCE [LARGE SCALE GENOMIC DNA]</scope>
    <source>
        <strain evidence="3 4">CCMP1005</strain>
    </source>
</reference>
<sequence>RDQPWSCARRHCWLVLVDVGPTAGLWAAAMRGLLEPSSKKPPENPVKGTARPVVSGGRTIEP</sequence>
<gene>
    <name evidence="3" type="ORF">THAOC_32792</name>
</gene>
<dbReference type="EMBL" id="AGNL01045866">
    <property type="protein sequence ID" value="EJK48410.1"/>
    <property type="molecule type" value="Genomic_DNA"/>
</dbReference>
<keyword evidence="2" id="KW-0472">Membrane</keyword>
<feature type="transmembrane region" description="Helical" evidence="2">
    <location>
        <begin position="12"/>
        <end position="34"/>
    </location>
</feature>
<keyword evidence="4" id="KW-1185">Reference proteome</keyword>
<evidence type="ECO:0000256" key="2">
    <source>
        <dbReference type="SAM" id="Phobius"/>
    </source>
</evidence>
<feature type="non-terminal residue" evidence="3">
    <location>
        <position position="1"/>
    </location>
</feature>
<evidence type="ECO:0000313" key="3">
    <source>
        <dbReference type="EMBL" id="EJK48410.1"/>
    </source>
</evidence>
<proteinExistence type="predicted"/>
<evidence type="ECO:0000256" key="1">
    <source>
        <dbReference type="SAM" id="MobiDB-lite"/>
    </source>
</evidence>
<accession>K0R6E7</accession>
<protein>
    <submittedName>
        <fullName evidence="3">Uncharacterized protein</fullName>
    </submittedName>
</protein>